<comment type="subunit">
    <text evidence="10">Part of the signal recognition particle protein translocation system, which is composed of SRP and FtsY.</text>
</comment>
<dbReference type="SMART" id="SM00963">
    <property type="entry name" value="SRP54_N"/>
    <property type="match status" value="1"/>
</dbReference>
<evidence type="ECO:0000313" key="13">
    <source>
        <dbReference type="Proteomes" id="UP000593591"/>
    </source>
</evidence>
<dbReference type="InterPro" id="IPR004780">
    <property type="entry name" value="SRP"/>
</dbReference>
<evidence type="ECO:0000256" key="8">
    <source>
        <dbReference type="ARBA" id="ARBA00023274"/>
    </source>
</evidence>
<dbReference type="SMART" id="SM00382">
    <property type="entry name" value="AAA"/>
    <property type="match status" value="1"/>
</dbReference>
<keyword evidence="6 10" id="KW-0342">GTP-binding</keyword>
<dbReference type="InterPro" id="IPR004125">
    <property type="entry name" value="Signal_recog_particle_SRP54_M"/>
</dbReference>
<feature type="binding site" evidence="10">
    <location>
        <begin position="194"/>
        <end position="198"/>
    </location>
    <ligand>
        <name>GTP</name>
        <dbReference type="ChEBI" id="CHEBI:37565"/>
    </ligand>
</feature>
<dbReference type="GO" id="GO:0005525">
    <property type="term" value="F:GTP binding"/>
    <property type="evidence" value="ECO:0007669"/>
    <property type="project" value="UniProtKB-UniRule"/>
</dbReference>
<sequence length="449" mass="49943">MAFEGLSSRLSGIFKKMRGQATLTEKNMDEMLSEVRKALLEADVNYDVVSDFIKEVREESIGQKVLSKVSPGDMVVKIVHDRMEKLLGDGDNDIPFRMDGKPTVIMMVGLQGTGKTTSAAKLAQLFETKNKKKVLFGALDVYRPAAIEQLTNLGLKCEPQVDTYSDKTGTPVPAIAKAAYEKAVAEKYNILILDTAGRLEIDDKLMKELQDIQSIIHVDETLLTVDALVGQNATNVALAFNSKIKITGLIMTKLDGDSRGGAALSIKKLTGIPIKYAGVGEKVSDFENFHPDRMADRILGMGDIVSLVEEMQEKIDASQAEKTSRRMQQGLFDLTDMLSLMKQMNRLGPLKKILMMLPNMPKMDDEQVDAAQAMLKKTEVIINSMTRQERKKPEIIKASRKIRIAKGAGVQPNDVTKLVESFDTMKKQMANFQRNPMAARMMMSQFKKR</sequence>
<feature type="domain" description="SRP54-type proteins GTP-binding" evidence="11">
    <location>
        <begin position="273"/>
        <end position="286"/>
    </location>
</feature>
<dbReference type="Gene3D" id="1.10.260.30">
    <property type="entry name" value="Signal recognition particle, SRP54 subunit, M-domain"/>
    <property type="match status" value="1"/>
</dbReference>
<dbReference type="PROSITE" id="PS00300">
    <property type="entry name" value="SRP54"/>
    <property type="match status" value="1"/>
</dbReference>
<evidence type="ECO:0000256" key="7">
    <source>
        <dbReference type="ARBA" id="ARBA00023135"/>
    </source>
</evidence>
<dbReference type="GO" id="GO:0048500">
    <property type="term" value="C:signal recognition particle"/>
    <property type="evidence" value="ECO:0007669"/>
    <property type="project" value="UniProtKB-UniRule"/>
</dbReference>
<comment type="similarity">
    <text evidence="1 10">Belongs to the GTP-binding SRP family. SRP54 subfamily.</text>
</comment>
<evidence type="ECO:0000259" key="11">
    <source>
        <dbReference type="PROSITE" id="PS00300"/>
    </source>
</evidence>
<keyword evidence="4 10" id="KW-0378">Hydrolase</keyword>
<dbReference type="InterPro" id="IPR042101">
    <property type="entry name" value="SRP54_N_sf"/>
</dbReference>
<keyword evidence="5 10" id="KW-0694">RNA-binding</keyword>
<dbReference type="HAMAP" id="MF_00306">
    <property type="entry name" value="SRP54"/>
    <property type="match status" value="1"/>
</dbReference>
<dbReference type="GO" id="GO:0008312">
    <property type="term" value="F:7S RNA binding"/>
    <property type="evidence" value="ECO:0007669"/>
    <property type="project" value="InterPro"/>
</dbReference>
<dbReference type="SUPFAM" id="SSF52540">
    <property type="entry name" value="P-loop containing nucleoside triphosphate hydrolases"/>
    <property type="match status" value="1"/>
</dbReference>
<dbReference type="InterPro" id="IPR000897">
    <property type="entry name" value="SRP54_GTPase_dom"/>
</dbReference>
<keyword evidence="7 10" id="KW-0733">Signal recognition particle</keyword>
<dbReference type="KEGG" id="trc:DYE49_01370"/>
<evidence type="ECO:0000256" key="9">
    <source>
        <dbReference type="ARBA" id="ARBA00048027"/>
    </source>
</evidence>
<evidence type="ECO:0000256" key="5">
    <source>
        <dbReference type="ARBA" id="ARBA00022884"/>
    </source>
</evidence>
<dbReference type="Proteomes" id="UP000593591">
    <property type="component" value="Chromosome"/>
</dbReference>
<feature type="binding site" evidence="10">
    <location>
        <begin position="109"/>
        <end position="116"/>
    </location>
    <ligand>
        <name>GTP</name>
        <dbReference type="ChEBI" id="CHEBI:37565"/>
    </ligand>
</feature>
<dbReference type="PANTHER" id="PTHR11564:SF5">
    <property type="entry name" value="SIGNAL RECOGNITION PARTICLE SUBUNIT SRP54"/>
    <property type="match status" value="1"/>
</dbReference>
<dbReference type="GO" id="GO:0003924">
    <property type="term" value="F:GTPase activity"/>
    <property type="evidence" value="ECO:0007669"/>
    <property type="project" value="UniProtKB-UniRule"/>
</dbReference>
<dbReference type="InterPro" id="IPR022941">
    <property type="entry name" value="SRP54"/>
</dbReference>
<organism evidence="12 13">
    <name type="scientific">Treponema rectale</name>
    <dbReference type="NCBI Taxonomy" id="744512"/>
    <lineage>
        <taxon>Bacteria</taxon>
        <taxon>Pseudomonadati</taxon>
        <taxon>Spirochaetota</taxon>
        <taxon>Spirochaetia</taxon>
        <taxon>Spirochaetales</taxon>
        <taxon>Treponemataceae</taxon>
        <taxon>Treponema</taxon>
    </lineage>
</organism>
<comment type="function">
    <text evidence="10">Involved in targeting and insertion of nascent membrane proteins into the cytoplasmic membrane. Binds to the hydrophobic signal sequence of the ribosome-nascent chain (RNC) as it emerges from the ribosomes. The SRP-RNC complex is then targeted to the cytoplasmic membrane where it interacts with the SRP receptor FtsY.</text>
</comment>
<dbReference type="PANTHER" id="PTHR11564">
    <property type="entry name" value="SIGNAL RECOGNITION PARTICLE 54K PROTEIN SRP54"/>
    <property type="match status" value="1"/>
</dbReference>
<protein>
    <recommendedName>
        <fullName evidence="10">Signal recognition particle protein</fullName>
        <ecNumber evidence="10">3.6.5.4</ecNumber>
    </recommendedName>
    <alternativeName>
        <fullName evidence="10">Fifty-four homolog</fullName>
    </alternativeName>
</protein>
<dbReference type="SUPFAM" id="SSF47446">
    <property type="entry name" value="Signal peptide-binding domain"/>
    <property type="match status" value="1"/>
</dbReference>
<keyword evidence="2 10" id="KW-0963">Cytoplasm</keyword>
<feature type="binding site" evidence="10">
    <location>
        <begin position="252"/>
        <end position="255"/>
    </location>
    <ligand>
        <name>GTP</name>
        <dbReference type="ChEBI" id="CHEBI:37565"/>
    </ligand>
</feature>
<keyword evidence="8 10" id="KW-0687">Ribonucleoprotein</keyword>
<evidence type="ECO:0000256" key="4">
    <source>
        <dbReference type="ARBA" id="ARBA00022801"/>
    </source>
</evidence>
<dbReference type="SUPFAM" id="SSF47364">
    <property type="entry name" value="Domain of the SRP/SRP receptor G-proteins"/>
    <property type="match status" value="1"/>
</dbReference>
<dbReference type="InterPro" id="IPR027417">
    <property type="entry name" value="P-loop_NTPase"/>
</dbReference>
<dbReference type="Pfam" id="PF00448">
    <property type="entry name" value="SRP54"/>
    <property type="match status" value="1"/>
</dbReference>
<dbReference type="InterPro" id="IPR003593">
    <property type="entry name" value="AAA+_ATPase"/>
</dbReference>
<dbReference type="Gene3D" id="1.20.120.140">
    <property type="entry name" value="Signal recognition particle SRP54, nucleotide-binding domain"/>
    <property type="match status" value="1"/>
</dbReference>
<accession>A0A7M1XID8</accession>
<evidence type="ECO:0000256" key="6">
    <source>
        <dbReference type="ARBA" id="ARBA00023134"/>
    </source>
</evidence>
<dbReference type="Gene3D" id="3.40.50.300">
    <property type="entry name" value="P-loop containing nucleotide triphosphate hydrolases"/>
    <property type="match status" value="1"/>
</dbReference>
<proteinExistence type="inferred from homology"/>
<dbReference type="SMART" id="SM00962">
    <property type="entry name" value="SRP54"/>
    <property type="match status" value="1"/>
</dbReference>
<dbReference type="Pfam" id="PF02881">
    <property type="entry name" value="SRP54_N"/>
    <property type="match status" value="1"/>
</dbReference>
<dbReference type="GO" id="GO:0006614">
    <property type="term" value="P:SRP-dependent cotranslational protein targeting to membrane"/>
    <property type="evidence" value="ECO:0007669"/>
    <property type="project" value="InterPro"/>
</dbReference>
<keyword evidence="3 10" id="KW-0547">Nucleotide-binding</keyword>
<gene>
    <name evidence="10" type="primary">ffh</name>
    <name evidence="12" type="ORF">DYE49_01370</name>
</gene>
<dbReference type="AlphaFoldDB" id="A0A7M1XID8"/>
<name>A0A7M1XID8_9SPIR</name>
<dbReference type="InterPro" id="IPR036225">
    <property type="entry name" value="SRP/SRP_N"/>
</dbReference>
<evidence type="ECO:0000313" key="12">
    <source>
        <dbReference type="EMBL" id="QOS39173.1"/>
    </source>
</evidence>
<dbReference type="Pfam" id="PF02978">
    <property type="entry name" value="SRP_SPB"/>
    <property type="match status" value="1"/>
</dbReference>
<dbReference type="EC" id="3.6.5.4" evidence="10"/>
<comment type="subcellular location">
    <subcellularLocation>
        <location evidence="10">Cytoplasm</location>
    </subcellularLocation>
    <text evidence="10">The SRP-RNC complex is targeted to the cytoplasmic membrane.</text>
</comment>
<reference evidence="12 13" key="1">
    <citation type="submission" date="2018-08" db="EMBL/GenBank/DDBJ databases">
        <title>The first complete genome of Treponema rectale (CHPAT), a commensal spirochete of the bovine rectum.</title>
        <authorList>
            <person name="Staton G.J."/>
            <person name="Clegg S.R."/>
            <person name="Carter S.D."/>
            <person name="Radford A.D."/>
            <person name="Darby A."/>
            <person name="Hall N."/>
            <person name="Birtles R.J."/>
            <person name="Evans N.J."/>
        </authorList>
    </citation>
    <scope>NUCLEOTIDE SEQUENCE [LARGE SCALE GENOMIC DNA]</scope>
    <source>
        <strain evidence="12 13">CHPA</strain>
    </source>
</reference>
<dbReference type="InterPro" id="IPR013822">
    <property type="entry name" value="Signal_recog_particl_SRP54_hlx"/>
</dbReference>
<dbReference type="NCBIfam" id="TIGR00959">
    <property type="entry name" value="ffh"/>
    <property type="match status" value="1"/>
</dbReference>
<comment type="domain">
    <text evidence="10">Composed of three domains: the N-terminal N domain, which is responsible for interactions with the ribosome, the central G domain, which binds GTP, and the C-terminal M domain, which binds the RNA and the signal sequence of the RNC.</text>
</comment>
<dbReference type="InterPro" id="IPR036891">
    <property type="entry name" value="Signal_recog_part_SRP54_M_sf"/>
</dbReference>
<evidence type="ECO:0000256" key="3">
    <source>
        <dbReference type="ARBA" id="ARBA00022741"/>
    </source>
</evidence>
<dbReference type="EMBL" id="CP031517">
    <property type="protein sequence ID" value="QOS39173.1"/>
    <property type="molecule type" value="Genomic_DNA"/>
</dbReference>
<evidence type="ECO:0000256" key="10">
    <source>
        <dbReference type="HAMAP-Rule" id="MF_00306"/>
    </source>
</evidence>
<comment type="catalytic activity">
    <reaction evidence="9 10">
        <text>GTP + H2O = GDP + phosphate + H(+)</text>
        <dbReference type="Rhea" id="RHEA:19669"/>
        <dbReference type="ChEBI" id="CHEBI:15377"/>
        <dbReference type="ChEBI" id="CHEBI:15378"/>
        <dbReference type="ChEBI" id="CHEBI:37565"/>
        <dbReference type="ChEBI" id="CHEBI:43474"/>
        <dbReference type="ChEBI" id="CHEBI:58189"/>
        <dbReference type="EC" id="3.6.5.4"/>
    </reaction>
</comment>
<evidence type="ECO:0000256" key="1">
    <source>
        <dbReference type="ARBA" id="ARBA00005450"/>
    </source>
</evidence>
<evidence type="ECO:0000256" key="2">
    <source>
        <dbReference type="ARBA" id="ARBA00022490"/>
    </source>
</evidence>